<dbReference type="EMBL" id="JAQOSQ010000002">
    <property type="protein sequence ID" value="MDJ1182126.1"/>
    <property type="molecule type" value="Genomic_DNA"/>
</dbReference>
<keyword evidence="2" id="KW-1185">Reference proteome</keyword>
<organism evidence="1 2">
    <name type="scientific">Roseofilum casamattae BLCC-M143</name>
    <dbReference type="NCBI Taxonomy" id="3022442"/>
    <lineage>
        <taxon>Bacteria</taxon>
        <taxon>Bacillati</taxon>
        <taxon>Cyanobacteriota</taxon>
        <taxon>Cyanophyceae</taxon>
        <taxon>Desertifilales</taxon>
        <taxon>Desertifilaceae</taxon>
        <taxon>Roseofilum</taxon>
        <taxon>Roseofilum casamattae</taxon>
    </lineage>
</organism>
<proteinExistence type="predicted"/>
<dbReference type="RefSeq" id="WP_283756779.1">
    <property type="nucleotide sequence ID" value="NZ_JAQOSQ010000002.1"/>
</dbReference>
<accession>A0ABT7BSG7</accession>
<dbReference type="Proteomes" id="UP001232992">
    <property type="component" value="Unassembled WGS sequence"/>
</dbReference>
<comment type="caution">
    <text evidence="1">The sequence shown here is derived from an EMBL/GenBank/DDBJ whole genome shotgun (WGS) entry which is preliminary data.</text>
</comment>
<gene>
    <name evidence="1" type="ORF">PMH09_02880</name>
</gene>
<evidence type="ECO:0000313" key="1">
    <source>
        <dbReference type="EMBL" id="MDJ1182126.1"/>
    </source>
</evidence>
<name>A0ABT7BSG7_9CYAN</name>
<protein>
    <submittedName>
        <fullName evidence="1">Uncharacterized protein</fullName>
    </submittedName>
</protein>
<sequence length="74" mass="7898">MSLTVNGAIARQDIGPGVWSLVTPEGTTYELKDAPPDLKQAGLQVQVEGNLREDIMTMAAIGPVLEVLSFESLD</sequence>
<evidence type="ECO:0000313" key="2">
    <source>
        <dbReference type="Proteomes" id="UP001232992"/>
    </source>
</evidence>
<reference evidence="1 2" key="1">
    <citation type="submission" date="2023-01" db="EMBL/GenBank/DDBJ databases">
        <title>Novel diversity within Roseofilum (Cyanobacteria; Desertifilaceae) from marine benthic mats with descriptions of four novel species.</title>
        <authorList>
            <person name="Wang Y."/>
            <person name="Berthold D.E."/>
            <person name="Hu J."/>
            <person name="Lefler F.W."/>
            <person name="Laughinghouse H.D. IV."/>
        </authorList>
    </citation>
    <scope>NUCLEOTIDE SEQUENCE [LARGE SCALE GENOMIC DNA]</scope>
    <source>
        <strain evidence="1 2">BLCC-M143</strain>
    </source>
</reference>